<gene>
    <name evidence="4" type="ORF">BJ684DRAFT_15340</name>
</gene>
<dbReference type="InterPro" id="IPR024224">
    <property type="entry name" value="DENND6"/>
</dbReference>
<dbReference type="Proteomes" id="UP000267251">
    <property type="component" value="Unassembled WGS sequence"/>
</dbReference>
<keyword evidence="5" id="KW-1185">Reference proteome</keyword>
<dbReference type="GO" id="GO:0055037">
    <property type="term" value="C:recycling endosome"/>
    <property type="evidence" value="ECO:0007669"/>
    <property type="project" value="TreeGrafter"/>
</dbReference>
<feature type="compositionally biased region" description="Pro residues" evidence="2">
    <location>
        <begin position="58"/>
        <end position="70"/>
    </location>
</feature>
<dbReference type="OrthoDB" id="10265409at2759"/>
<dbReference type="AlphaFoldDB" id="A0A4P9Y5L1"/>
<accession>A0A4P9Y5L1</accession>
<feature type="region of interest" description="Disordered" evidence="2">
    <location>
        <begin position="51"/>
        <end position="85"/>
    </location>
</feature>
<protein>
    <recommendedName>
        <fullName evidence="3">UDENN domain-containing protein</fullName>
    </recommendedName>
</protein>
<dbReference type="EMBL" id="KZ987851">
    <property type="protein sequence ID" value="RKP14318.1"/>
    <property type="molecule type" value="Genomic_DNA"/>
</dbReference>
<evidence type="ECO:0000313" key="5">
    <source>
        <dbReference type="Proteomes" id="UP000267251"/>
    </source>
</evidence>
<evidence type="ECO:0000256" key="1">
    <source>
        <dbReference type="ARBA" id="ARBA00007159"/>
    </source>
</evidence>
<dbReference type="InterPro" id="IPR037516">
    <property type="entry name" value="Tripartite_DENN"/>
</dbReference>
<organism evidence="4 5">
    <name type="scientific">Piptocephalis cylindrospora</name>
    <dbReference type="NCBI Taxonomy" id="1907219"/>
    <lineage>
        <taxon>Eukaryota</taxon>
        <taxon>Fungi</taxon>
        <taxon>Fungi incertae sedis</taxon>
        <taxon>Zoopagomycota</taxon>
        <taxon>Zoopagomycotina</taxon>
        <taxon>Zoopagomycetes</taxon>
        <taxon>Zoopagales</taxon>
        <taxon>Piptocephalidaceae</taxon>
        <taxon>Piptocephalis</taxon>
    </lineage>
</organism>
<evidence type="ECO:0000259" key="3">
    <source>
        <dbReference type="PROSITE" id="PS50211"/>
    </source>
</evidence>
<feature type="region of interest" description="Disordered" evidence="2">
    <location>
        <begin position="1"/>
        <end position="36"/>
    </location>
</feature>
<evidence type="ECO:0000256" key="2">
    <source>
        <dbReference type="SAM" id="MobiDB-lite"/>
    </source>
</evidence>
<proteinExistence type="inferred from homology"/>
<sequence length="686" mass="76617">MHPVHAPTTPAISSSVPSTAIAVASSPSAKRSRPPLNWSCDLCTNPFTNQPDPDCPHDPPFPPDPIPTSPTSPIVSKDRHRGKSSADLDHQLLIRGFQRWCIAICIVTFDLEHGHTLESVHPSGTQLEEALRHNVCFSSFPDIGGIPPGDHLHSFRLRVHQHQSTYTNKEVPIMDDTAPDLEDHQYIHGHVLYRLKRTPSQHRGFSQRSIVLLTHHRLPGLFVPVTENLGKALLDPGKEGKFLVSTACRNIASWPSPKYGASYHLPILDMSFDVELPWPGRVQSLSRSTFDYASHKPSQQLLAGVYPNSYVLSFQGAFQWLWDLWELMILGEPILVMGATPGDAARGVYSLVDLICPLIYSGDWRPFLTIQDRDFKVFSNPRTPQGTVVLGASNRIVLEACGHFPHILYLGSGYKASVPVEPLTSSSPKPADDPPVLALPVRNSKSFAKVGLVTKHRRVVARDEDFLRSILSDPALLPGALPSEIYQLNDRIRGHFSDLTDRFLAPIHRYFSTLIPPIRHATTSTKPPAIRPFRISKFLDTVSDTVLGGDLRLRASFNPSARPSLYQSFLRSTNAMTWRHARSVAAESLVWRRWVQQLCDTNMKIWCERKGELEMVDMLARIQSHLIDDERAKQGNSGGARLTRSQRDRLYAHRDLITTRLPQDLKGLVIQAHDAAASEDEDSGDE</sequence>
<reference evidence="5" key="1">
    <citation type="journal article" date="2018" name="Nat. Microbiol.">
        <title>Leveraging single-cell genomics to expand the fungal tree of life.</title>
        <authorList>
            <person name="Ahrendt S.R."/>
            <person name="Quandt C.A."/>
            <person name="Ciobanu D."/>
            <person name="Clum A."/>
            <person name="Salamov A."/>
            <person name="Andreopoulos B."/>
            <person name="Cheng J.F."/>
            <person name="Woyke T."/>
            <person name="Pelin A."/>
            <person name="Henrissat B."/>
            <person name="Reynolds N.K."/>
            <person name="Benny G.L."/>
            <person name="Smith M.E."/>
            <person name="James T.Y."/>
            <person name="Grigoriev I.V."/>
        </authorList>
    </citation>
    <scope>NUCLEOTIDE SEQUENCE [LARGE SCALE GENOMIC DNA]</scope>
</reference>
<dbReference type="PROSITE" id="PS50211">
    <property type="entry name" value="DENN"/>
    <property type="match status" value="1"/>
</dbReference>
<dbReference type="PANTHER" id="PTHR13677">
    <property type="entry name" value="LD41638P"/>
    <property type="match status" value="1"/>
</dbReference>
<dbReference type="PANTHER" id="PTHR13677:SF0">
    <property type="entry name" value="LD41638P"/>
    <property type="match status" value="1"/>
</dbReference>
<dbReference type="GO" id="GO:0005085">
    <property type="term" value="F:guanyl-nucleotide exchange factor activity"/>
    <property type="evidence" value="ECO:0007669"/>
    <property type="project" value="InterPro"/>
</dbReference>
<comment type="similarity">
    <text evidence="1">Belongs to the DENND6 family.</text>
</comment>
<name>A0A4P9Y5L1_9FUNG</name>
<evidence type="ECO:0000313" key="4">
    <source>
        <dbReference type="EMBL" id="RKP14318.1"/>
    </source>
</evidence>
<feature type="domain" description="UDENN" evidence="3">
    <location>
        <begin position="102"/>
        <end position="605"/>
    </location>
</feature>